<comment type="caution">
    <text evidence="3">The sequence shown here is derived from an EMBL/GenBank/DDBJ whole genome shotgun (WGS) entry which is preliminary data.</text>
</comment>
<feature type="region of interest" description="Disordered" evidence="1">
    <location>
        <begin position="133"/>
        <end position="161"/>
    </location>
</feature>
<dbReference type="STRING" id="2316362.A0A4Q2D283"/>
<dbReference type="InterPro" id="IPR053185">
    <property type="entry name" value="SET_domain_protein"/>
</dbReference>
<proteinExistence type="predicted"/>
<sequence length="468" mass="51914">MPKRAKVASKPSSQQGGSDPSSSGVAEVTAQLAQTDLSDSRITPEQAAFIVQHGFTQAKKWHQENDSSLSDQWVNIKAARSVASRIWPIIFEGPVPMDADERSRCLNLMLTAWKSCIETHKVLEPASNVPVDNSTVRMSGKGTKSVGNDKKGKKAESPKEAIKEGPLKLPYGYVQPVELPENLEENGYIFREMILPTKAPKTTTDHPGLLVPTSVPPIHSTGEKTDPNSHTAWITCAESKARYFAKGWPKPIPKIPIKIAVREADDDMGLGLFATRDIKRFELVLVERPYVVYPKAIASVSLTDKAARELTRSQFMQLGLMQTEKLFEQVMKDSMTEEARNGYMALANSHKHDGSGPIDGVSRTNGYVIMFGDKMPGFDEDFHRGYSAVSRIGSRINHSCMSNISVGFDAATFTLCFKAKRDIKAGSQIFHIVYPDPPAESRSTSSSRALRYHRMQMPRLRQRYASVR</sequence>
<gene>
    <name evidence="3" type="ORF">EST38_g12523</name>
</gene>
<evidence type="ECO:0000313" key="4">
    <source>
        <dbReference type="Proteomes" id="UP000290288"/>
    </source>
</evidence>
<protein>
    <recommendedName>
        <fullName evidence="2">SET domain-containing protein</fullName>
    </recommendedName>
</protein>
<evidence type="ECO:0000313" key="3">
    <source>
        <dbReference type="EMBL" id="RXW13330.1"/>
    </source>
</evidence>
<evidence type="ECO:0000256" key="1">
    <source>
        <dbReference type="SAM" id="MobiDB-lite"/>
    </source>
</evidence>
<dbReference type="SMART" id="SM00317">
    <property type="entry name" value="SET"/>
    <property type="match status" value="1"/>
</dbReference>
<dbReference type="OrthoDB" id="5945798at2759"/>
<dbReference type="PANTHER" id="PTHR47332:SF4">
    <property type="entry name" value="SET DOMAIN-CONTAINING PROTEIN 5"/>
    <property type="match status" value="1"/>
</dbReference>
<keyword evidence="4" id="KW-1185">Reference proteome</keyword>
<evidence type="ECO:0000259" key="2">
    <source>
        <dbReference type="PROSITE" id="PS50280"/>
    </source>
</evidence>
<dbReference type="SUPFAM" id="SSF82199">
    <property type="entry name" value="SET domain"/>
    <property type="match status" value="1"/>
</dbReference>
<reference evidence="3 4" key="1">
    <citation type="submission" date="2019-01" db="EMBL/GenBank/DDBJ databases">
        <title>Draft genome sequence of Psathyrella aberdarensis IHI B618.</title>
        <authorList>
            <person name="Buettner E."/>
            <person name="Kellner H."/>
        </authorList>
    </citation>
    <scope>NUCLEOTIDE SEQUENCE [LARGE SCALE GENOMIC DNA]</scope>
    <source>
        <strain evidence="3 4">IHI B618</strain>
    </source>
</reference>
<dbReference type="PROSITE" id="PS50280">
    <property type="entry name" value="SET"/>
    <property type="match status" value="1"/>
</dbReference>
<dbReference type="Proteomes" id="UP000290288">
    <property type="component" value="Unassembled WGS sequence"/>
</dbReference>
<dbReference type="PANTHER" id="PTHR47332">
    <property type="entry name" value="SET DOMAIN-CONTAINING PROTEIN 5"/>
    <property type="match status" value="1"/>
</dbReference>
<organism evidence="3 4">
    <name type="scientific">Candolleomyces aberdarensis</name>
    <dbReference type="NCBI Taxonomy" id="2316362"/>
    <lineage>
        <taxon>Eukaryota</taxon>
        <taxon>Fungi</taxon>
        <taxon>Dikarya</taxon>
        <taxon>Basidiomycota</taxon>
        <taxon>Agaricomycotina</taxon>
        <taxon>Agaricomycetes</taxon>
        <taxon>Agaricomycetidae</taxon>
        <taxon>Agaricales</taxon>
        <taxon>Agaricineae</taxon>
        <taxon>Psathyrellaceae</taxon>
        <taxon>Candolleomyces</taxon>
    </lineage>
</organism>
<dbReference type="InterPro" id="IPR046341">
    <property type="entry name" value="SET_dom_sf"/>
</dbReference>
<name>A0A4Q2D283_9AGAR</name>
<dbReference type="EMBL" id="SDEE01000948">
    <property type="protein sequence ID" value="RXW13330.1"/>
    <property type="molecule type" value="Genomic_DNA"/>
</dbReference>
<dbReference type="AlphaFoldDB" id="A0A4Q2D283"/>
<feature type="domain" description="SET" evidence="2">
    <location>
        <begin position="253"/>
        <end position="434"/>
    </location>
</feature>
<dbReference type="InterPro" id="IPR001214">
    <property type="entry name" value="SET_dom"/>
</dbReference>
<dbReference type="Gene3D" id="2.170.270.10">
    <property type="entry name" value="SET domain"/>
    <property type="match status" value="1"/>
</dbReference>
<feature type="region of interest" description="Disordered" evidence="1">
    <location>
        <begin position="1"/>
        <end position="28"/>
    </location>
</feature>
<accession>A0A4Q2D283</accession>
<feature type="compositionally biased region" description="Low complexity" evidence="1">
    <location>
        <begin position="9"/>
        <end position="24"/>
    </location>
</feature>
<dbReference type="Pfam" id="PF00856">
    <property type="entry name" value="SET"/>
    <property type="match status" value="1"/>
</dbReference>
<feature type="compositionally biased region" description="Basic and acidic residues" evidence="1">
    <location>
        <begin position="147"/>
        <end position="161"/>
    </location>
</feature>